<keyword evidence="9" id="KW-0614">Plasmid</keyword>
<dbReference type="PANTHER" id="PTHR33653">
    <property type="entry name" value="RIBONUCLEASE VAPC2"/>
    <property type="match status" value="1"/>
</dbReference>
<protein>
    <submittedName>
        <fullName evidence="9">VapC toxin protein</fullName>
    </submittedName>
</protein>
<dbReference type="PANTHER" id="PTHR33653:SF1">
    <property type="entry name" value="RIBONUCLEASE VAPC2"/>
    <property type="match status" value="1"/>
</dbReference>
<keyword evidence="5" id="KW-0378">Hydrolase</keyword>
<gene>
    <name evidence="9" type="ORF">SJ05684_b52900</name>
</gene>
<evidence type="ECO:0000313" key="9">
    <source>
        <dbReference type="EMBL" id="ASY66272.1"/>
    </source>
</evidence>
<keyword evidence="10" id="KW-1185">Reference proteome</keyword>
<dbReference type="GO" id="GO:0046872">
    <property type="term" value="F:metal ion binding"/>
    <property type="evidence" value="ECO:0007669"/>
    <property type="project" value="UniProtKB-KW"/>
</dbReference>
<dbReference type="RefSeq" id="WP_034858158.1">
    <property type="nucleotide sequence ID" value="NZ_AJQT01000103.1"/>
</dbReference>
<dbReference type="InterPro" id="IPR002716">
    <property type="entry name" value="PIN_dom"/>
</dbReference>
<dbReference type="EMBL" id="CP023068">
    <property type="protein sequence ID" value="ASY66272.1"/>
    <property type="molecule type" value="Genomic_DNA"/>
</dbReference>
<evidence type="ECO:0000256" key="6">
    <source>
        <dbReference type="ARBA" id="ARBA00022842"/>
    </source>
</evidence>
<comment type="cofactor">
    <cofactor evidence="1">
        <name>Mg(2+)</name>
        <dbReference type="ChEBI" id="CHEBI:18420"/>
    </cofactor>
</comment>
<keyword evidence="4" id="KW-0479">Metal-binding</keyword>
<dbReference type="CDD" id="cd18746">
    <property type="entry name" value="PIN_VapC4-5_FitB-like"/>
    <property type="match status" value="1"/>
</dbReference>
<evidence type="ECO:0000259" key="8">
    <source>
        <dbReference type="Pfam" id="PF01850"/>
    </source>
</evidence>
<evidence type="ECO:0000256" key="2">
    <source>
        <dbReference type="ARBA" id="ARBA00022649"/>
    </source>
</evidence>
<reference evidence="9 10" key="1">
    <citation type="submission" date="2017-08" db="EMBL/GenBank/DDBJ databases">
        <title>Multipartite genome sequences of Sinorhizobium species nodulating soybeans.</title>
        <authorList>
            <person name="Tian C.F."/>
        </authorList>
    </citation>
    <scope>NUCLEOTIDE SEQUENCE [LARGE SCALE GENOMIC DNA]</scope>
    <source>
        <strain evidence="9 10">CCBAU 05684</strain>
        <plasmid evidence="10">psj05684b</plasmid>
    </source>
</reference>
<dbReference type="Gene3D" id="3.40.50.1010">
    <property type="entry name" value="5'-nuclease"/>
    <property type="match status" value="1"/>
</dbReference>
<sequence length="148" mass="15555">MTGYLLDTNAISMFSPSRTTATPGFAEWLEKQEQVSAVYLSAVTVHEIEKGVRLLEARGAKVKAAGIELFLKGLIAGYGDRILPVDAAVAGEGGKLEAKAIAAGHNPGASDAMIAGTASFHRLTVITANLKHFHPFGIKVKSPAQVAR</sequence>
<dbReference type="GO" id="GO:0016787">
    <property type="term" value="F:hydrolase activity"/>
    <property type="evidence" value="ECO:0007669"/>
    <property type="project" value="UniProtKB-KW"/>
</dbReference>
<evidence type="ECO:0000256" key="3">
    <source>
        <dbReference type="ARBA" id="ARBA00022722"/>
    </source>
</evidence>
<dbReference type="GO" id="GO:0004518">
    <property type="term" value="F:nuclease activity"/>
    <property type="evidence" value="ECO:0007669"/>
    <property type="project" value="UniProtKB-KW"/>
</dbReference>
<dbReference type="SUPFAM" id="SSF88723">
    <property type="entry name" value="PIN domain-like"/>
    <property type="match status" value="1"/>
</dbReference>
<evidence type="ECO:0000313" key="10">
    <source>
        <dbReference type="Proteomes" id="UP000217211"/>
    </source>
</evidence>
<evidence type="ECO:0000256" key="7">
    <source>
        <dbReference type="ARBA" id="ARBA00038093"/>
    </source>
</evidence>
<organism evidence="9 10">
    <name type="scientific">Sinorhizobium sojae CCBAU 05684</name>
    <dbReference type="NCBI Taxonomy" id="716928"/>
    <lineage>
        <taxon>Bacteria</taxon>
        <taxon>Pseudomonadati</taxon>
        <taxon>Pseudomonadota</taxon>
        <taxon>Alphaproteobacteria</taxon>
        <taxon>Hyphomicrobiales</taxon>
        <taxon>Rhizobiaceae</taxon>
        <taxon>Sinorhizobium/Ensifer group</taxon>
        <taxon>Sinorhizobium</taxon>
    </lineage>
</organism>
<evidence type="ECO:0000256" key="4">
    <source>
        <dbReference type="ARBA" id="ARBA00022723"/>
    </source>
</evidence>
<dbReference type="STRING" id="716928.GCA_000261485_04574"/>
<feature type="domain" description="PIN" evidence="8">
    <location>
        <begin position="4"/>
        <end position="129"/>
    </location>
</feature>
<dbReference type="Pfam" id="PF01850">
    <property type="entry name" value="PIN"/>
    <property type="match status" value="1"/>
</dbReference>
<dbReference type="AlphaFoldDB" id="A0A249PKK1"/>
<keyword evidence="2" id="KW-1277">Toxin-antitoxin system</keyword>
<accession>A0A249PKK1</accession>
<keyword evidence="6" id="KW-0460">Magnesium</keyword>
<dbReference type="InterPro" id="IPR050556">
    <property type="entry name" value="Type_II_TA_system_RNase"/>
</dbReference>
<comment type="similarity">
    <text evidence="7">Belongs to the PINc/VapC protein family.</text>
</comment>
<proteinExistence type="inferred from homology"/>
<evidence type="ECO:0000256" key="1">
    <source>
        <dbReference type="ARBA" id="ARBA00001946"/>
    </source>
</evidence>
<dbReference type="Proteomes" id="UP000217211">
    <property type="component" value="Plasmid pSJ05684b"/>
</dbReference>
<evidence type="ECO:0000256" key="5">
    <source>
        <dbReference type="ARBA" id="ARBA00022801"/>
    </source>
</evidence>
<dbReference type="InterPro" id="IPR029060">
    <property type="entry name" value="PIN-like_dom_sf"/>
</dbReference>
<name>A0A249PKK1_9HYPH</name>
<keyword evidence="3" id="KW-0540">Nuclease</keyword>
<dbReference type="KEGG" id="esj:SJ05684_b52900"/>
<geneLocation type="plasmid" evidence="10">
    <name>psj05684b</name>
</geneLocation>
<dbReference type="OrthoDB" id="7188375at2"/>